<dbReference type="GO" id="GO:0043565">
    <property type="term" value="F:sequence-specific DNA binding"/>
    <property type="evidence" value="ECO:0007669"/>
    <property type="project" value="UniProtKB-UniRule"/>
</dbReference>
<evidence type="ECO:0000256" key="3">
    <source>
        <dbReference type="ARBA" id="ARBA00022670"/>
    </source>
</evidence>
<evidence type="ECO:0000256" key="13">
    <source>
        <dbReference type="PROSITE-ProRule" id="PRU01122"/>
    </source>
</evidence>
<dbReference type="RefSeq" id="WP_055039796.1">
    <property type="nucleotide sequence ID" value="NZ_CVRS01000075.1"/>
</dbReference>
<dbReference type="InterPro" id="IPR046336">
    <property type="entry name" value="Lon_prtase_N_sf"/>
</dbReference>
<feature type="binding site" evidence="9 12">
    <location>
        <begin position="355"/>
        <end position="362"/>
    </location>
    <ligand>
        <name>ATP</name>
        <dbReference type="ChEBI" id="CHEBI:30616"/>
    </ligand>
</feature>
<dbReference type="GO" id="GO:0005737">
    <property type="term" value="C:cytoplasm"/>
    <property type="evidence" value="ECO:0007669"/>
    <property type="project" value="UniProtKB-SubCell"/>
</dbReference>
<evidence type="ECO:0000256" key="4">
    <source>
        <dbReference type="ARBA" id="ARBA00022741"/>
    </source>
</evidence>
<accession>A0A0M6WNZ9</accession>
<dbReference type="InterPro" id="IPR054594">
    <property type="entry name" value="Lon_lid"/>
</dbReference>
<evidence type="ECO:0000313" key="20">
    <source>
        <dbReference type="Proteomes" id="UP000285820"/>
    </source>
</evidence>
<comment type="subunit">
    <text evidence="9 10">Homohexamer. Organized in a ring with a central cavity.</text>
</comment>
<comment type="subcellular location">
    <subcellularLocation>
        <location evidence="1 9 10">Cytoplasm</location>
    </subcellularLocation>
</comment>
<dbReference type="PROSITE" id="PS51787">
    <property type="entry name" value="LON_N"/>
    <property type="match status" value="1"/>
</dbReference>
<dbReference type="FunFam" id="3.40.50.300:FF:000382">
    <property type="entry name" value="Lon protease homolog 2, peroxisomal"/>
    <property type="match status" value="1"/>
</dbReference>
<dbReference type="AlphaFoldDB" id="A0A0M6WNZ9"/>
<feature type="active site" evidence="9 11">
    <location>
        <position position="721"/>
    </location>
</feature>
<dbReference type="GO" id="GO:0006515">
    <property type="term" value="P:protein quality control for misfolded or incompletely synthesized proteins"/>
    <property type="evidence" value="ECO:0007669"/>
    <property type="project" value="UniProtKB-UniRule"/>
</dbReference>
<dbReference type="PANTHER" id="PTHR10046">
    <property type="entry name" value="ATP DEPENDENT LON PROTEASE FAMILY MEMBER"/>
    <property type="match status" value="1"/>
</dbReference>
<evidence type="ECO:0000259" key="16">
    <source>
        <dbReference type="PROSITE" id="PS51787"/>
    </source>
</evidence>
<dbReference type="Pfam" id="PF05362">
    <property type="entry name" value="Lon_C"/>
    <property type="match status" value="1"/>
</dbReference>
<keyword evidence="4 9" id="KW-0547">Nucleotide-binding</keyword>
<proteinExistence type="evidence at transcript level"/>
<dbReference type="SUPFAM" id="SSF52540">
    <property type="entry name" value="P-loop containing nucleoside triphosphate hydrolases"/>
    <property type="match status" value="1"/>
</dbReference>
<dbReference type="GO" id="GO:0004176">
    <property type="term" value="F:ATP-dependent peptidase activity"/>
    <property type="evidence" value="ECO:0007669"/>
    <property type="project" value="UniProtKB-UniRule"/>
</dbReference>
<dbReference type="InterPro" id="IPR008269">
    <property type="entry name" value="Lon_proteolytic"/>
</dbReference>
<sequence length="775" mass="87062">MDTMIMKMPAVALRGMVILPGMVAHFDVSRAKSIKAVEEAMMDEQKIFLVAQKDVEQENPDIEDLFKIGIIAEVKQVIKLQNNIVRILVEGKERAELSAFLENPDYLLAEIIRFDEEVDDGLPEEAKEAMLRSIQETFGKYVVVNPKMGKELQRQLSEITDLEKLMNQLANSLPVHFEEKQKILDAVSMTERYEVLMALLLKEIEIIAIKNDFQAKVKAHVDKNQKEYLLREQMKVIREELGEDNTESDADHFMDALGKIKADKEVKEKIKKEIDRFKNISSSSSESAVARGYIETLLEIPWNKTSRDNKDLKNAEQILNADHYGLEKVKERMLEFLAVRNLTSKGESPIICLVGPPGTGKTSIARSVAKALDKKYVRISLGGVRDEAEIRGHRRTYVGAMPGRIVNGLRSAGVKNPLMLLDEIDKMSSDYKGDTASALLEVLDAEQNKKFRDHYVEIPIDLSEVLFIATANSVQDIPRPLLDRMELIEVTSYTENEKLHIAKEHLLTKQMERNGIRPEQLAITDKAMAKIISGYTREAGVRNLERKLGEICRKAARPLYEGEKEKIKVTEQNLEKFLGKEKYSFDKKNDTDEVGIVRGLAWTSVGGDTLEIEVNIMPGKGEFQLTGQLGDVMKESAQAGISYIRSVSEEYHIPKKFFQENDIHIHIPEGAVPKDGPSAGITMATAMLSAITKTPVRADVAMTGEITLRGRVLPIGGLKEKTLAAKNAGIKTICVPKKNEKDIDEISPEIKKGLEIVLVEQMKDVLDVAFVKKQK</sequence>
<dbReference type="InterPro" id="IPR003593">
    <property type="entry name" value="AAA+_ATPase"/>
</dbReference>
<dbReference type="InterPro" id="IPR014721">
    <property type="entry name" value="Ribsml_uS5_D2-typ_fold_subgr"/>
</dbReference>
<dbReference type="Gene3D" id="3.40.50.300">
    <property type="entry name" value="P-loop containing nucleotide triphosphate hydrolases"/>
    <property type="match status" value="1"/>
</dbReference>
<dbReference type="InterPro" id="IPR004815">
    <property type="entry name" value="Lon_bac/euk-typ"/>
</dbReference>
<dbReference type="InterPro" id="IPR020568">
    <property type="entry name" value="Ribosomal_Su5_D2-typ_SF"/>
</dbReference>
<dbReference type="EMBL" id="QRUN01000023">
    <property type="protein sequence ID" value="RGR66383.1"/>
    <property type="molecule type" value="Genomic_DNA"/>
</dbReference>
<evidence type="ECO:0000256" key="14">
    <source>
        <dbReference type="RuleBase" id="RU000591"/>
    </source>
</evidence>
<name>A0A0M6WNZ9_9FIRM</name>
<dbReference type="Gene3D" id="2.30.130.40">
    <property type="entry name" value="LON domain-like"/>
    <property type="match status" value="1"/>
</dbReference>
<evidence type="ECO:0000256" key="2">
    <source>
        <dbReference type="ARBA" id="ARBA00022490"/>
    </source>
</evidence>
<dbReference type="OrthoDB" id="9803599at2"/>
<organism evidence="17 19">
    <name type="scientific">Roseburia inulinivorans</name>
    <dbReference type="NCBI Taxonomy" id="360807"/>
    <lineage>
        <taxon>Bacteria</taxon>
        <taxon>Bacillati</taxon>
        <taxon>Bacillota</taxon>
        <taxon>Clostridia</taxon>
        <taxon>Lachnospirales</taxon>
        <taxon>Lachnospiraceae</taxon>
        <taxon>Roseburia</taxon>
    </lineage>
</organism>
<dbReference type="Proteomes" id="UP000285820">
    <property type="component" value="Unassembled WGS sequence"/>
</dbReference>
<comment type="induction">
    <text evidence="9">By heat shock.</text>
</comment>
<dbReference type="EMBL" id="CVRS01000075">
    <property type="protein sequence ID" value="CRL39180.1"/>
    <property type="molecule type" value="Genomic_DNA"/>
</dbReference>
<evidence type="ECO:0000256" key="10">
    <source>
        <dbReference type="PIRNR" id="PIRNR001174"/>
    </source>
</evidence>
<reference evidence="18 20" key="3">
    <citation type="submission" date="2018-08" db="EMBL/GenBank/DDBJ databases">
        <title>A genome reference for cultivated species of the human gut microbiota.</title>
        <authorList>
            <person name="Zou Y."/>
            <person name="Xue W."/>
            <person name="Luo G."/>
        </authorList>
    </citation>
    <scope>NUCLEOTIDE SEQUENCE [LARGE SCALE GENOMIC DNA]</scope>
    <source>
        <strain evidence="18 20">AF24-4</strain>
    </source>
</reference>
<keyword evidence="8 9" id="KW-0346">Stress response</keyword>
<reference evidence="19" key="1">
    <citation type="submission" date="2015-05" db="EMBL/GenBank/DDBJ databases">
        <authorList>
            <consortium name="Pathogen Informatics"/>
        </authorList>
    </citation>
    <scope>NUCLEOTIDE SEQUENCE [LARGE SCALE GENOMIC DNA]</scope>
    <source>
        <strain evidence="19">L1-83</strain>
    </source>
</reference>
<keyword evidence="6 9" id="KW-0720">Serine protease</keyword>
<comment type="function">
    <text evidence="9">ATP-dependent serine protease that mediates the selective degradation of mutant and abnormal proteins as well as certain short-lived regulatory proteins. Required for cellular homeostasis and for survival from DNA damage and developmental changes induced by stress. Degrades polypeptides processively to yield small peptide fragments that are 5 to 10 amino acids long. Binds to DNA in a double-stranded, site-specific manner.</text>
</comment>
<comment type="catalytic activity">
    <reaction evidence="9 10 13">
        <text>Hydrolysis of proteins in presence of ATP.</text>
        <dbReference type="EC" id="3.4.21.53"/>
    </reaction>
</comment>
<dbReference type="Gene3D" id="1.20.5.5270">
    <property type="match status" value="1"/>
</dbReference>
<dbReference type="InterPro" id="IPR003959">
    <property type="entry name" value="ATPase_AAA_core"/>
</dbReference>
<evidence type="ECO:0000256" key="6">
    <source>
        <dbReference type="ARBA" id="ARBA00022825"/>
    </source>
</evidence>
<dbReference type="SMART" id="SM00382">
    <property type="entry name" value="AAA"/>
    <property type="match status" value="1"/>
</dbReference>
<evidence type="ECO:0000313" key="19">
    <source>
        <dbReference type="Proteomes" id="UP000049828"/>
    </source>
</evidence>
<dbReference type="GO" id="GO:0004252">
    <property type="term" value="F:serine-type endopeptidase activity"/>
    <property type="evidence" value="ECO:0007669"/>
    <property type="project" value="UniProtKB-UniRule"/>
</dbReference>
<evidence type="ECO:0000256" key="12">
    <source>
        <dbReference type="PIRSR" id="PIRSR001174-2"/>
    </source>
</evidence>
<evidence type="ECO:0000256" key="8">
    <source>
        <dbReference type="ARBA" id="ARBA00023016"/>
    </source>
</evidence>
<dbReference type="PROSITE" id="PS51786">
    <property type="entry name" value="LON_PROTEOLYTIC"/>
    <property type="match status" value="1"/>
</dbReference>
<dbReference type="GO" id="GO:0005524">
    <property type="term" value="F:ATP binding"/>
    <property type="evidence" value="ECO:0007669"/>
    <property type="project" value="UniProtKB-UniRule"/>
</dbReference>
<dbReference type="Proteomes" id="UP000049828">
    <property type="component" value="Unassembled WGS sequence"/>
</dbReference>
<dbReference type="SUPFAM" id="SSF54211">
    <property type="entry name" value="Ribosomal protein S5 domain 2-like"/>
    <property type="match status" value="1"/>
</dbReference>
<dbReference type="InterPro" id="IPR027543">
    <property type="entry name" value="Lon_bac"/>
</dbReference>
<keyword evidence="19" id="KW-1185">Reference proteome</keyword>
<evidence type="ECO:0000256" key="1">
    <source>
        <dbReference type="ARBA" id="ARBA00004496"/>
    </source>
</evidence>
<keyword evidence="2 9" id="KW-0963">Cytoplasm</keyword>
<dbReference type="Gene3D" id="3.30.230.10">
    <property type="match status" value="1"/>
</dbReference>
<dbReference type="CDD" id="cd19500">
    <property type="entry name" value="RecA-like_Lon"/>
    <property type="match status" value="1"/>
</dbReference>
<evidence type="ECO:0000313" key="17">
    <source>
        <dbReference type="EMBL" id="CRL39180.1"/>
    </source>
</evidence>
<dbReference type="PRINTS" id="PR00830">
    <property type="entry name" value="ENDOLAPTASE"/>
</dbReference>
<dbReference type="Gene3D" id="1.10.8.60">
    <property type="match status" value="1"/>
</dbReference>
<dbReference type="InterPro" id="IPR015947">
    <property type="entry name" value="PUA-like_sf"/>
</dbReference>
<dbReference type="InterPro" id="IPR027417">
    <property type="entry name" value="P-loop_NTPase"/>
</dbReference>
<dbReference type="GO" id="GO:0034605">
    <property type="term" value="P:cellular response to heat"/>
    <property type="evidence" value="ECO:0007669"/>
    <property type="project" value="UniProtKB-UniRule"/>
</dbReference>
<dbReference type="PROSITE" id="PS01046">
    <property type="entry name" value="LON_SER"/>
    <property type="match status" value="1"/>
</dbReference>
<dbReference type="STRING" id="360807.ERS852392_01709"/>
<dbReference type="SMART" id="SM00464">
    <property type="entry name" value="LON"/>
    <property type="match status" value="1"/>
</dbReference>
<evidence type="ECO:0000256" key="9">
    <source>
        <dbReference type="HAMAP-Rule" id="MF_01973"/>
    </source>
</evidence>
<dbReference type="Pfam" id="PF02190">
    <property type="entry name" value="LON_substr_bdg"/>
    <property type="match status" value="1"/>
</dbReference>
<evidence type="ECO:0000313" key="18">
    <source>
        <dbReference type="EMBL" id="RGR66383.1"/>
    </source>
</evidence>
<dbReference type="Pfam" id="PF00004">
    <property type="entry name" value="AAA"/>
    <property type="match status" value="1"/>
</dbReference>
<dbReference type="Gene3D" id="1.20.58.1480">
    <property type="match status" value="1"/>
</dbReference>
<feature type="domain" description="Lon N-terminal" evidence="16">
    <location>
        <begin position="8"/>
        <end position="204"/>
    </location>
</feature>
<feature type="active site" evidence="9 11">
    <location>
        <position position="678"/>
    </location>
</feature>
<protein>
    <recommendedName>
        <fullName evidence="9 10">Lon protease</fullName>
        <ecNumber evidence="9 10">3.4.21.53</ecNumber>
    </recommendedName>
    <alternativeName>
        <fullName evidence="9">ATP-dependent protease La</fullName>
    </alternativeName>
</protein>
<evidence type="ECO:0000259" key="15">
    <source>
        <dbReference type="PROSITE" id="PS51786"/>
    </source>
</evidence>
<dbReference type="SUPFAM" id="SSF88697">
    <property type="entry name" value="PUA domain-like"/>
    <property type="match status" value="1"/>
</dbReference>
<feature type="domain" description="Lon proteolytic" evidence="15">
    <location>
        <begin position="591"/>
        <end position="772"/>
    </location>
</feature>
<dbReference type="EC" id="3.4.21.53" evidence="9 10"/>
<gene>
    <name evidence="9 18" type="primary">lon</name>
    <name evidence="18" type="ORF">DWY29_13285</name>
    <name evidence="17" type="ORF">RIL183_24311</name>
</gene>
<dbReference type="InterPro" id="IPR003111">
    <property type="entry name" value="Lon_prtase_N"/>
</dbReference>
<dbReference type="InterPro" id="IPR008268">
    <property type="entry name" value="Peptidase_S16_AS"/>
</dbReference>
<keyword evidence="5 9" id="KW-0378">Hydrolase</keyword>
<dbReference type="NCBIfam" id="TIGR00763">
    <property type="entry name" value="lon"/>
    <property type="match status" value="1"/>
</dbReference>
<keyword evidence="3 9" id="KW-0645">Protease</keyword>
<dbReference type="GO" id="GO:0016887">
    <property type="term" value="F:ATP hydrolysis activity"/>
    <property type="evidence" value="ECO:0007669"/>
    <property type="project" value="UniProtKB-UniRule"/>
</dbReference>
<dbReference type="PIRSF" id="PIRSF001174">
    <property type="entry name" value="Lon_proteas"/>
    <property type="match status" value="1"/>
</dbReference>
<dbReference type="HAMAP" id="MF_01973">
    <property type="entry name" value="lon_bact"/>
    <property type="match status" value="1"/>
</dbReference>
<evidence type="ECO:0000256" key="5">
    <source>
        <dbReference type="ARBA" id="ARBA00022801"/>
    </source>
</evidence>
<evidence type="ECO:0000256" key="11">
    <source>
        <dbReference type="PIRSR" id="PIRSR001174-1"/>
    </source>
</evidence>
<keyword evidence="7 9" id="KW-0067">ATP-binding</keyword>
<dbReference type="Pfam" id="PF22667">
    <property type="entry name" value="Lon_lid"/>
    <property type="match status" value="1"/>
</dbReference>
<evidence type="ECO:0000256" key="7">
    <source>
        <dbReference type="ARBA" id="ARBA00022840"/>
    </source>
</evidence>
<reference evidence="17" key="2">
    <citation type="submission" date="2015-05" db="EMBL/GenBank/DDBJ databases">
        <authorList>
            <person name="Wang D.B."/>
            <person name="Wang M."/>
        </authorList>
    </citation>
    <scope>NUCLEOTIDE SEQUENCE [LARGE SCALE GENOMIC DNA]</scope>
    <source>
        <strain evidence="17">L1-83</strain>
    </source>
</reference>
<comment type="similarity">
    <text evidence="9 10 13 14">Belongs to the peptidase S16 family.</text>
</comment>
<dbReference type="InterPro" id="IPR027065">
    <property type="entry name" value="Lon_Prtase"/>
</dbReference>